<dbReference type="KEGG" id="hir:HETIRDRAFT_330950"/>
<dbReference type="AlphaFoldDB" id="W4JR19"/>
<dbReference type="InParanoid" id="W4JR19"/>
<dbReference type="RefSeq" id="XP_009552938.1">
    <property type="nucleotide sequence ID" value="XM_009554643.1"/>
</dbReference>
<reference evidence="1 2" key="1">
    <citation type="journal article" date="2012" name="New Phytol.">
        <title>Insight into trade-off between wood decay and parasitism from the genome of a fungal forest pathogen.</title>
        <authorList>
            <person name="Olson A."/>
            <person name="Aerts A."/>
            <person name="Asiegbu F."/>
            <person name="Belbahri L."/>
            <person name="Bouzid O."/>
            <person name="Broberg A."/>
            <person name="Canback B."/>
            <person name="Coutinho P.M."/>
            <person name="Cullen D."/>
            <person name="Dalman K."/>
            <person name="Deflorio G."/>
            <person name="van Diepen L.T."/>
            <person name="Dunand C."/>
            <person name="Duplessis S."/>
            <person name="Durling M."/>
            <person name="Gonthier P."/>
            <person name="Grimwood J."/>
            <person name="Fossdal C.G."/>
            <person name="Hansson D."/>
            <person name="Henrissat B."/>
            <person name="Hietala A."/>
            <person name="Himmelstrand K."/>
            <person name="Hoffmeister D."/>
            <person name="Hogberg N."/>
            <person name="James T.Y."/>
            <person name="Karlsson M."/>
            <person name="Kohler A."/>
            <person name="Kues U."/>
            <person name="Lee Y.H."/>
            <person name="Lin Y.C."/>
            <person name="Lind M."/>
            <person name="Lindquist E."/>
            <person name="Lombard V."/>
            <person name="Lucas S."/>
            <person name="Lunden K."/>
            <person name="Morin E."/>
            <person name="Murat C."/>
            <person name="Park J."/>
            <person name="Raffaello T."/>
            <person name="Rouze P."/>
            <person name="Salamov A."/>
            <person name="Schmutz J."/>
            <person name="Solheim H."/>
            <person name="Stahlberg J."/>
            <person name="Velez H."/>
            <person name="de Vries R.P."/>
            <person name="Wiebenga A."/>
            <person name="Woodward S."/>
            <person name="Yakovlev I."/>
            <person name="Garbelotto M."/>
            <person name="Martin F."/>
            <person name="Grigoriev I.V."/>
            <person name="Stenlid J."/>
        </authorList>
    </citation>
    <scope>NUCLEOTIDE SEQUENCE [LARGE SCALE GENOMIC DNA]</scope>
    <source>
        <strain evidence="1 2">TC 32-1</strain>
    </source>
</reference>
<evidence type="ECO:0000313" key="2">
    <source>
        <dbReference type="Proteomes" id="UP000030671"/>
    </source>
</evidence>
<sequence>MFPAQLLPDQNLDPNSPELFKENIKFVQTHLRHVQSLARDVLDGIERAYEGQTNPTQTAASIAALKQSLHNLSDVLRTTGVGALPLISINIVHPSQEEQLVEQTTNAIKGLFNRNTRNQESAAVVASLLVTPESSLRR</sequence>
<organism evidence="1 2">
    <name type="scientific">Heterobasidion irregulare (strain TC 32-1)</name>
    <dbReference type="NCBI Taxonomy" id="747525"/>
    <lineage>
        <taxon>Eukaryota</taxon>
        <taxon>Fungi</taxon>
        <taxon>Dikarya</taxon>
        <taxon>Basidiomycota</taxon>
        <taxon>Agaricomycotina</taxon>
        <taxon>Agaricomycetes</taxon>
        <taxon>Russulales</taxon>
        <taxon>Bondarzewiaceae</taxon>
        <taxon>Heterobasidion</taxon>
        <taxon>Heterobasidion annosum species complex</taxon>
    </lineage>
</organism>
<proteinExistence type="predicted"/>
<dbReference type="EMBL" id="KI925466">
    <property type="protein sequence ID" value="ETW75535.1"/>
    <property type="molecule type" value="Genomic_DNA"/>
</dbReference>
<keyword evidence="2" id="KW-1185">Reference proteome</keyword>
<dbReference type="Proteomes" id="UP000030671">
    <property type="component" value="Unassembled WGS sequence"/>
</dbReference>
<name>W4JR19_HETIT</name>
<evidence type="ECO:0000313" key="1">
    <source>
        <dbReference type="EMBL" id="ETW75535.1"/>
    </source>
</evidence>
<gene>
    <name evidence="1" type="ORF">HETIRDRAFT_330950</name>
</gene>
<dbReference type="GeneID" id="20671628"/>
<dbReference type="HOGENOM" id="CLU_112554_1_1_1"/>
<dbReference type="eggNOG" id="ENOG502ST3C">
    <property type="taxonomic scope" value="Eukaryota"/>
</dbReference>
<accession>W4JR19</accession>
<dbReference type="STRING" id="747525.W4JR19"/>
<protein>
    <submittedName>
        <fullName evidence="1">Uncharacterized protein</fullName>
    </submittedName>
</protein>
<dbReference type="OrthoDB" id="3203574at2759"/>